<accession>A0A9P4V155</accession>
<comment type="cofactor">
    <cofactor evidence="1">
        <name>Mg(2+)</name>
        <dbReference type="ChEBI" id="CHEBI:18420"/>
    </cofactor>
</comment>
<protein>
    <submittedName>
        <fullName evidence="3">NUDIX domain-containing protein</fullName>
    </submittedName>
</protein>
<evidence type="ECO:0000256" key="1">
    <source>
        <dbReference type="ARBA" id="ARBA00001946"/>
    </source>
</evidence>
<name>A0A9P4V155_9PLEO</name>
<dbReference type="PANTHER" id="PTHR11839:SF18">
    <property type="entry name" value="NUDIX HYDROLASE DOMAIN-CONTAINING PROTEIN"/>
    <property type="match status" value="1"/>
</dbReference>
<evidence type="ECO:0000313" key="4">
    <source>
        <dbReference type="Proteomes" id="UP000799444"/>
    </source>
</evidence>
<dbReference type="AlphaFoldDB" id="A0A9P4V155"/>
<dbReference type="EMBL" id="ML996130">
    <property type="protein sequence ID" value="KAF2735987.1"/>
    <property type="molecule type" value="Genomic_DNA"/>
</dbReference>
<evidence type="ECO:0000313" key="3">
    <source>
        <dbReference type="EMBL" id="KAF2735987.1"/>
    </source>
</evidence>
<dbReference type="GO" id="GO:0006753">
    <property type="term" value="P:nucleoside phosphate metabolic process"/>
    <property type="evidence" value="ECO:0007669"/>
    <property type="project" value="TreeGrafter"/>
</dbReference>
<dbReference type="OrthoDB" id="10249920at2759"/>
<dbReference type="GO" id="GO:0080042">
    <property type="term" value="F:ADP-glucose pyrophosphohydrolase activity"/>
    <property type="evidence" value="ECO:0007669"/>
    <property type="project" value="TreeGrafter"/>
</dbReference>
<dbReference type="CDD" id="cd03424">
    <property type="entry name" value="NUDIX_ADPRase_Nudt5_UGPPase_Nudt14"/>
    <property type="match status" value="1"/>
</dbReference>
<dbReference type="GO" id="GO:0080041">
    <property type="term" value="F:ADP-ribose pyrophosphohydrolase activity"/>
    <property type="evidence" value="ECO:0007669"/>
    <property type="project" value="TreeGrafter"/>
</dbReference>
<dbReference type="PANTHER" id="PTHR11839">
    <property type="entry name" value="UDP/ADP-SUGAR PYROPHOSPHATASE"/>
    <property type="match status" value="1"/>
</dbReference>
<sequence length="313" mass="34992">MAGQVSKLNTRSFYLEEFEPRCRVDIVPENLTPEQLTNFVPFQDWKRSLHHALSLQSRHPDHPFNKHPWRLEAIQVQSVVWFTETRLGFVMLQAVVKNDKEGAMPLPGTVFLRGNSVAVLIILELDNEARDKYVLLAVQPRIAAGSLAFTEIPAGMMDGSGKFNSKAIDEIKEECNLVIRKEDLLDMTGEVLAGSAKKATEQTEVPPGTAQEETEKLREAMYPSVGGCDEAIGLMFCQKKMTQAQMDQLQNAVTGLEAEGETIRLKLVKLEHVWREVARDGKALAALALYGQLRKEGKIKEPTEFVELAESSD</sequence>
<dbReference type="Proteomes" id="UP000799444">
    <property type="component" value="Unassembled WGS sequence"/>
</dbReference>
<keyword evidence="2" id="KW-0378">Hydrolase</keyword>
<proteinExistence type="predicted"/>
<organism evidence="3 4">
    <name type="scientific">Polyplosphaeria fusca</name>
    <dbReference type="NCBI Taxonomy" id="682080"/>
    <lineage>
        <taxon>Eukaryota</taxon>
        <taxon>Fungi</taxon>
        <taxon>Dikarya</taxon>
        <taxon>Ascomycota</taxon>
        <taxon>Pezizomycotina</taxon>
        <taxon>Dothideomycetes</taxon>
        <taxon>Pleosporomycetidae</taxon>
        <taxon>Pleosporales</taxon>
        <taxon>Tetraplosphaeriaceae</taxon>
        <taxon>Polyplosphaeria</taxon>
    </lineage>
</organism>
<evidence type="ECO:0000256" key="2">
    <source>
        <dbReference type="ARBA" id="ARBA00022801"/>
    </source>
</evidence>
<dbReference type="Gene3D" id="3.90.79.10">
    <property type="entry name" value="Nucleoside Triphosphate Pyrophosphohydrolase"/>
    <property type="match status" value="1"/>
</dbReference>
<comment type="caution">
    <text evidence="3">The sequence shown here is derived from an EMBL/GenBank/DDBJ whole genome shotgun (WGS) entry which is preliminary data.</text>
</comment>
<gene>
    <name evidence="3" type="ORF">EJ04DRAFT_542778</name>
</gene>
<reference evidence="3" key="1">
    <citation type="journal article" date="2020" name="Stud. Mycol.">
        <title>101 Dothideomycetes genomes: a test case for predicting lifestyles and emergence of pathogens.</title>
        <authorList>
            <person name="Haridas S."/>
            <person name="Albert R."/>
            <person name="Binder M."/>
            <person name="Bloem J."/>
            <person name="Labutti K."/>
            <person name="Salamov A."/>
            <person name="Andreopoulos B."/>
            <person name="Baker S."/>
            <person name="Barry K."/>
            <person name="Bills G."/>
            <person name="Bluhm B."/>
            <person name="Cannon C."/>
            <person name="Castanera R."/>
            <person name="Culley D."/>
            <person name="Daum C."/>
            <person name="Ezra D."/>
            <person name="Gonzalez J."/>
            <person name="Henrissat B."/>
            <person name="Kuo A."/>
            <person name="Liang C."/>
            <person name="Lipzen A."/>
            <person name="Lutzoni F."/>
            <person name="Magnuson J."/>
            <person name="Mondo S."/>
            <person name="Nolan M."/>
            <person name="Ohm R."/>
            <person name="Pangilinan J."/>
            <person name="Park H.-J."/>
            <person name="Ramirez L."/>
            <person name="Alfaro M."/>
            <person name="Sun H."/>
            <person name="Tritt A."/>
            <person name="Yoshinaga Y."/>
            <person name="Zwiers L.-H."/>
            <person name="Turgeon B."/>
            <person name="Goodwin S."/>
            <person name="Spatafora J."/>
            <person name="Crous P."/>
            <person name="Grigoriev I."/>
        </authorList>
    </citation>
    <scope>NUCLEOTIDE SEQUENCE</scope>
    <source>
        <strain evidence="3">CBS 125425</strain>
    </source>
</reference>
<keyword evidence="4" id="KW-1185">Reference proteome</keyword>
<dbReference type="GO" id="GO:0019693">
    <property type="term" value="P:ribose phosphate metabolic process"/>
    <property type="evidence" value="ECO:0007669"/>
    <property type="project" value="TreeGrafter"/>
</dbReference>